<organism evidence="1 2">
    <name type="scientific">Flammeovirga aprica JL-4</name>
    <dbReference type="NCBI Taxonomy" id="694437"/>
    <lineage>
        <taxon>Bacteria</taxon>
        <taxon>Pseudomonadati</taxon>
        <taxon>Bacteroidota</taxon>
        <taxon>Cytophagia</taxon>
        <taxon>Cytophagales</taxon>
        <taxon>Flammeovirgaceae</taxon>
        <taxon>Flammeovirga</taxon>
    </lineage>
</organism>
<keyword evidence="2" id="KW-1185">Reference proteome</keyword>
<dbReference type="AlphaFoldDB" id="A0A7X9P3B0"/>
<protein>
    <submittedName>
        <fullName evidence="1">Uncharacterized protein</fullName>
    </submittedName>
</protein>
<dbReference type="Proteomes" id="UP000576082">
    <property type="component" value="Unassembled WGS sequence"/>
</dbReference>
<reference evidence="1 2" key="1">
    <citation type="submission" date="2020-04" db="EMBL/GenBank/DDBJ databases">
        <title>Flammeovirga sp. SR4, a novel species isolated from seawater.</title>
        <authorList>
            <person name="Wang X."/>
        </authorList>
    </citation>
    <scope>NUCLEOTIDE SEQUENCE [LARGE SCALE GENOMIC DNA]</scope>
    <source>
        <strain evidence="1 2">ATCC 23126</strain>
    </source>
</reference>
<dbReference type="RefSeq" id="WP_169656951.1">
    <property type="nucleotide sequence ID" value="NZ_JABANE010000026.1"/>
</dbReference>
<gene>
    <name evidence="1" type="ORF">HHU12_11825</name>
</gene>
<name>A0A7X9P3B0_9BACT</name>
<evidence type="ECO:0000313" key="1">
    <source>
        <dbReference type="EMBL" id="NME68650.1"/>
    </source>
</evidence>
<dbReference type="EMBL" id="JABANE010000026">
    <property type="protein sequence ID" value="NME68650.1"/>
    <property type="molecule type" value="Genomic_DNA"/>
</dbReference>
<comment type="caution">
    <text evidence="1">The sequence shown here is derived from an EMBL/GenBank/DDBJ whole genome shotgun (WGS) entry which is preliminary data.</text>
</comment>
<evidence type="ECO:0000313" key="2">
    <source>
        <dbReference type="Proteomes" id="UP000576082"/>
    </source>
</evidence>
<sequence length="250" mass="29024">MINSKLIQLLMKIYPASIVKQDPHVQELLPSENFIEVLLSKKLINEDSTDANRISVSKEVHLYISFVVEKNLFTGEIEYISDPELLQQFIKYVGDEYEYLNYEVLFFDKESFNKAIAQLDYDVKYHDTEKDKMLFVPLNDSEEEEKLFEALNEISSHKKKYTLHRYLQEIGTKTSDLGFTFTSHDNDFLSKSNESLFFLKPIFRHINTDALGPLPKILLTYTSDEGVIPFVNAGIELDEEDEERVMAILG</sequence>
<proteinExistence type="predicted"/>
<accession>A0A7X9P3B0</accession>